<gene>
    <name evidence="1" type="ORF">JOD41_000527</name>
</gene>
<organism evidence="1 2">
    <name type="scientific">Peptoniphilus gorbachii</name>
    <dbReference type="NCBI Taxonomy" id="411567"/>
    <lineage>
        <taxon>Bacteria</taxon>
        <taxon>Bacillati</taxon>
        <taxon>Bacillota</taxon>
        <taxon>Tissierellia</taxon>
        <taxon>Tissierellales</taxon>
        <taxon>Peptoniphilaceae</taxon>
        <taxon>Peptoniphilus</taxon>
    </lineage>
</organism>
<keyword evidence="1" id="KW-0238">DNA-binding</keyword>
<reference evidence="1 2" key="1">
    <citation type="submission" date="2021-01" db="EMBL/GenBank/DDBJ databases">
        <title>Genomic Encyclopedia of Type Strains, Phase IV (KMG-IV): sequencing the most valuable type-strain genomes for metagenomic binning, comparative biology and taxonomic classification.</title>
        <authorList>
            <person name="Goeker M."/>
        </authorList>
    </citation>
    <scope>NUCLEOTIDE SEQUENCE [LARGE SCALE GENOMIC DNA]</scope>
    <source>
        <strain evidence="1 2">DSM 21461</strain>
    </source>
</reference>
<protein>
    <submittedName>
        <fullName evidence="1">DNA-binding CsgD family transcriptional regulator</fullName>
    </submittedName>
</protein>
<evidence type="ECO:0000313" key="1">
    <source>
        <dbReference type="EMBL" id="MBM7549805.1"/>
    </source>
</evidence>
<name>A0ABS2MIF6_9FIRM</name>
<dbReference type="EMBL" id="JAFBDH010000002">
    <property type="protein sequence ID" value="MBM7549805.1"/>
    <property type="molecule type" value="Genomic_DNA"/>
</dbReference>
<comment type="caution">
    <text evidence="1">The sequence shown here is derived from an EMBL/GenBank/DDBJ whole genome shotgun (WGS) entry which is preliminary data.</text>
</comment>
<proteinExistence type="predicted"/>
<sequence>MAVSLSRIYQKLNVRNYQEMIDKFRELGYVDSF</sequence>
<evidence type="ECO:0000313" key="2">
    <source>
        <dbReference type="Proteomes" id="UP000720595"/>
    </source>
</evidence>
<accession>A0ABS2MIF6</accession>
<dbReference type="Proteomes" id="UP000720595">
    <property type="component" value="Unassembled WGS sequence"/>
</dbReference>
<keyword evidence="2" id="KW-1185">Reference proteome</keyword>
<dbReference type="GO" id="GO:0003677">
    <property type="term" value="F:DNA binding"/>
    <property type="evidence" value="ECO:0007669"/>
    <property type="project" value="UniProtKB-KW"/>
</dbReference>